<dbReference type="HOGENOM" id="CLU_037380_0_0_1"/>
<dbReference type="Proteomes" id="UP000001514">
    <property type="component" value="Unassembled WGS sequence"/>
</dbReference>
<feature type="compositionally biased region" description="Low complexity" evidence="1">
    <location>
        <begin position="112"/>
        <end position="128"/>
    </location>
</feature>
<dbReference type="InParanoid" id="D8REM3"/>
<dbReference type="Gramene" id="EFJ29687">
    <property type="protein sequence ID" value="EFJ29687"/>
    <property type="gene ID" value="SELMODRAFT_410401"/>
</dbReference>
<proteinExistence type="predicted"/>
<dbReference type="AlphaFoldDB" id="D8REM3"/>
<sequence length="543" mass="58707">MAKRKEESWESRIRTLHTELAAIRERFSLPEEKAAILDQEPAAPIEELARGEDERQEDFPDDVIFLSPGKLSSVQKLYREIVDLDPDSPLSSPRTCPDVIILPAPPVVAKKSSPAPSDRSGSSRAPPDVIILPAPPVVAKKSSPAPSDRSGSSRPPPVAVDHGFRASPADQSSPAAPEGSLAAALPVRRQAPPDQSSLDGIEAIPRDQSSPAPPKAIVGDQSAAAPRNRSPRGLLANQSPRTDQTSRDPQSSPAPAEATPVDSPVRRTRSFRAPPPPPAVDQSSRARRRCSDKDVNLLPSSPPPPPLVRFSSADQSSRDQGLEALPRPRRIKQPPMEDLSSPASSAKPVSSPHPKNKSTLHGFVSVFLPVLKDVPDWVSGPYQEFKDDSIRLCNKCLSLCEWIYFLTKEDRELCAACVKEEGCCESSNTFLREGVVQYLSALDSAASALITAPPSLAIEEESQSKSDLADEERKTRTLRLMRRLINNGYEEDASSTVTLGSFVQSYNALNHAKISNKLAALALDLLGFACDRSTGLVQGLKVR</sequence>
<feature type="compositionally biased region" description="Low complexity" evidence="1">
    <location>
        <begin position="142"/>
        <end position="153"/>
    </location>
</feature>
<reference evidence="2 3" key="1">
    <citation type="journal article" date="2011" name="Science">
        <title>The Selaginella genome identifies genetic changes associated with the evolution of vascular plants.</title>
        <authorList>
            <person name="Banks J.A."/>
            <person name="Nishiyama T."/>
            <person name="Hasebe M."/>
            <person name="Bowman J.L."/>
            <person name="Gribskov M."/>
            <person name="dePamphilis C."/>
            <person name="Albert V.A."/>
            <person name="Aono N."/>
            <person name="Aoyama T."/>
            <person name="Ambrose B.A."/>
            <person name="Ashton N.W."/>
            <person name="Axtell M.J."/>
            <person name="Barker E."/>
            <person name="Barker M.S."/>
            <person name="Bennetzen J.L."/>
            <person name="Bonawitz N.D."/>
            <person name="Chapple C."/>
            <person name="Cheng C."/>
            <person name="Correa L.G."/>
            <person name="Dacre M."/>
            <person name="DeBarry J."/>
            <person name="Dreyer I."/>
            <person name="Elias M."/>
            <person name="Engstrom E.M."/>
            <person name="Estelle M."/>
            <person name="Feng L."/>
            <person name="Finet C."/>
            <person name="Floyd S.K."/>
            <person name="Frommer W.B."/>
            <person name="Fujita T."/>
            <person name="Gramzow L."/>
            <person name="Gutensohn M."/>
            <person name="Harholt J."/>
            <person name="Hattori M."/>
            <person name="Heyl A."/>
            <person name="Hirai T."/>
            <person name="Hiwatashi Y."/>
            <person name="Ishikawa M."/>
            <person name="Iwata M."/>
            <person name="Karol K.G."/>
            <person name="Koehler B."/>
            <person name="Kolukisaoglu U."/>
            <person name="Kubo M."/>
            <person name="Kurata T."/>
            <person name="Lalonde S."/>
            <person name="Li K."/>
            <person name="Li Y."/>
            <person name="Litt A."/>
            <person name="Lyons E."/>
            <person name="Manning G."/>
            <person name="Maruyama T."/>
            <person name="Michael T.P."/>
            <person name="Mikami K."/>
            <person name="Miyazaki S."/>
            <person name="Morinaga S."/>
            <person name="Murata T."/>
            <person name="Mueller-Roeber B."/>
            <person name="Nelson D.R."/>
            <person name="Obara M."/>
            <person name="Oguri Y."/>
            <person name="Olmstead R.G."/>
            <person name="Onodera N."/>
            <person name="Petersen B.L."/>
            <person name="Pils B."/>
            <person name="Prigge M."/>
            <person name="Rensing S.A."/>
            <person name="Riano-Pachon D.M."/>
            <person name="Roberts A.W."/>
            <person name="Sato Y."/>
            <person name="Scheller H.V."/>
            <person name="Schulz B."/>
            <person name="Schulz C."/>
            <person name="Shakirov E.V."/>
            <person name="Shibagaki N."/>
            <person name="Shinohara N."/>
            <person name="Shippen D.E."/>
            <person name="Soerensen I."/>
            <person name="Sotooka R."/>
            <person name="Sugimoto N."/>
            <person name="Sugita M."/>
            <person name="Sumikawa N."/>
            <person name="Tanurdzic M."/>
            <person name="Theissen G."/>
            <person name="Ulvskov P."/>
            <person name="Wakazuki S."/>
            <person name="Weng J.K."/>
            <person name="Willats W.W."/>
            <person name="Wipf D."/>
            <person name="Wolf P.G."/>
            <person name="Yang L."/>
            <person name="Zimmer A.D."/>
            <person name="Zhu Q."/>
            <person name="Mitros T."/>
            <person name="Hellsten U."/>
            <person name="Loque D."/>
            <person name="Otillar R."/>
            <person name="Salamov A."/>
            <person name="Schmutz J."/>
            <person name="Shapiro H."/>
            <person name="Lindquist E."/>
            <person name="Lucas S."/>
            <person name="Rokhsar D."/>
            <person name="Grigoriev I.V."/>
        </authorList>
    </citation>
    <scope>NUCLEOTIDE SEQUENCE [LARGE SCALE GENOMIC DNA]</scope>
</reference>
<evidence type="ECO:0000313" key="2">
    <source>
        <dbReference type="EMBL" id="EFJ29687.1"/>
    </source>
</evidence>
<keyword evidence="3" id="KW-1185">Reference proteome</keyword>
<evidence type="ECO:0000256" key="1">
    <source>
        <dbReference type="SAM" id="MobiDB-lite"/>
    </source>
</evidence>
<feature type="region of interest" description="Disordered" evidence="1">
    <location>
        <begin position="105"/>
        <end position="356"/>
    </location>
</feature>
<organism evidence="3">
    <name type="scientific">Selaginella moellendorffii</name>
    <name type="common">Spikemoss</name>
    <dbReference type="NCBI Taxonomy" id="88036"/>
    <lineage>
        <taxon>Eukaryota</taxon>
        <taxon>Viridiplantae</taxon>
        <taxon>Streptophyta</taxon>
        <taxon>Embryophyta</taxon>
        <taxon>Tracheophyta</taxon>
        <taxon>Lycopodiopsida</taxon>
        <taxon>Selaginellales</taxon>
        <taxon>Selaginellaceae</taxon>
        <taxon>Selaginella</taxon>
    </lineage>
</organism>
<dbReference type="KEGG" id="smo:SELMODRAFT_410401"/>
<name>D8REM3_SELML</name>
<feature type="compositionally biased region" description="Low complexity" evidence="1">
    <location>
        <begin position="166"/>
        <end position="177"/>
    </location>
</feature>
<evidence type="ECO:0000313" key="3">
    <source>
        <dbReference type="Proteomes" id="UP000001514"/>
    </source>
</evidence>
<feature type="compositionally biased region" description="Low complexity" evidence="1">
    <location>
        <begin position="340"/>
        <end position="353"/>
    </location>
</feature>
<feature type="region of interest" description="Disordered" evidence="1">
    <location>
        <begin position="38"/>
        <end position="61"/>
    </location>
</feature>
<gene>
    <name evidence="2" type="ORF">SELMODRAFT_410401</name>
</gene>
<accession>D8REM3</accession>
<protein>
    <submittedName>
        <fullName evidence="2">Uncharacterized protein</fullName>
    </submittedName>
</protein>
<dbReference type="EMBL" id="GL377577">
    <property type="protein sequence ID" value="EFJ29687.1"/>
    <property type="molecule type" value="Genomic_DNA"/>
</dbReference>
<feature type="compositionally biased region" description="Polar residues" evidence="1">
    <location>
        <begin position="236"/>
        <end position="253"/>
    </location>
</feature>